<evidence type="ECO:0000313" key="2">
    <source>
        <dbReference type="EMBL" id="AWV98034.1"/>
    </source>
</evidence>
<sequence length="510" mass="58477">MRSRLNIAILLIVCTLSHACTNPFEGVTLAFKEPIQNGRFTFYIRDYDNKFPENTSFEILGPDANLIVNTLNDEKLEINKEGNLSLALRRDISPSNDSIVHFAVRINSGENHLPFLKEFRVQSRSNYSTTSRIAHLGIIQDKTHGLYLKKGTNSHVDQNGIILINYRVSATNSWTGLDGTIETKDLSFLSHYYNENAKGFIPNAGAATQPYNEKGEKLDYSFDLQDFSGGLYLQGYSDYKEAINWTNPIELELTVHDFDKASLDLMHYNTSTGRFTHFGKKNVNTDGNRFYLNLNMDKPGYWYAGTIRALCREGVSLSVISKYSDLDIQYLTRIRDTETKAVVKTLYSNINWKNEIKVNYIPKETETFTVELYDYSNYHGGNATEPFWTSQIIKNCEESEAIMDLFKLDAPAFVDVKFVVQCPNGTEFNPESLPKEMRAQYSPAGENSWRTLTTFTPETRQVKTYKLKIGETYDFRVSTDGGVTWPYKQNDYIIENQRWQFLISADNYCI</sequence>
<proteinExistence type="predicted"/>
<feature type="signal peptide" evidence="1">
    <location>
        <begin position="1"/>
        <end position="19"/>
    </location>
</feature>
<keyword evidence="1" id="KW-0732">Signal</keyword>
<dbReference type="AlphaFoldDB" id="A0A2Z4GA55"/>
<feature type="chain" id="PRO_5016388050" evidence="1">
    <location>
        <begin position="20"/>
        <end position="510"/>
    </location>
</feature>
<organism evidence="2 3">
    <name type="scientific">Arcticibacterium luteifluviistationis</name>
    <dbReference type="NCBI Taxonomy" id="1784714"/>
    <lineage>
        <taxon>Bacteria</taxon>
        <taxon>Pseudomonadati</taxon>
        <taxon>Bacteroidota</taxon>
        <taxon>Cytophagia</taxon>
        <taxon>Cytophagales</taxon>
        <taxon>Leadbetterellaceae</taxon>
        <taxon>Arcticibacterium</taxon>
    </lineage>
</organism>
<reference evidence="2 3" key="1">
    <citation type="submission" date="2018-05" db="EMBL/GenBank/DDBJ databases">
        <title>Complete genome sequence of Arcticibacterium luteifluviistationis SM1504T, a cytophagaceae bacterium isolated from Arctic surface seawater.</title>
        <authorList>
            <person name="Li Y."/>
            <person name="Qin Q.-L."/>
        </authorList>
    </citation>
    <scope>NUCLEOTIDE SEQUENCE [LARGE SCALE GENOMIC DNA]</scope>
    <source>
        <strain evidence="2 3">SM1504</strain>
    </source>
</reference>
<dbReference type="Proteomes" id="UP000249873">
    <property type="component" value="Chromosome"/>
</dbReference>
<name>A0A2Z4GA55_9BACT</name>
<dbReference type="EMBL" id="CP029480">
    <property type="protein sequence ID" value="AWV98034.1"/>
    <property type="molecule type" value="Genomic_DNA"/>
</dbReference>
<evidence type="ECO:0000256" key="1">
    <source>
        <dbReference type="SAM" id="SignalP"/>
    </source>
</evidence>
<dbReference type="RefSeq" id="WP_111371136.1">
    <property type="nucleotide sequence ID" value="NZ_CP029480.1"/>
</dbReference>
<dbReference type="KEGG" id="als:DJ013_07560"/>
<accession>A0A2Z4GA55</accession>
<dbReference type="OrthoDB" id="973569at2"/>
<keyword evidence="3" id="KW-1185">Reference proteome</keyword>
<protein>
    <submittedName>
        <fullName evidence="2">Uncharacterized protein</fullName>
    </submittedName>
</protein>
<gene>
    <name evidence="2" type="ORF">DJ013_07560</name>
</gene>
<evidence type="ECO:0000313" key="3">
    <source>
        <dbReference type="Proteomes" id="UP000249873"/>
    </source>
</evidence>